<dbReference type="Gene3D" id="1.25.10.10">
    <property type="entry name" value="Leucine-rich Repeat Variant"/>
    <property type="match status" value="1"/>
</dbReference>
<feature type="compositionally biased region" description="Low complexity" evidence="1">
    <location>
        <begin position="42"/>
        <end position="58"/>
    </location>
</feature>
<organism evidence="2 3">
    <name type="scientific">Halteria grandinella</name>
    <dbReference type="NCBI Taxonomy" id="5974"/>
    <lineage>
        <taxon>Eukaryota</taxon>
        <taxon>Sar</taxon>
        <taxon>Alveolata</taxon>
        <taxon>Ciliophora</taxon>
        <taxon>Intramacronucleata</taxon>
        <taxon>Spirotrichea</taxon>
        <taxon>Stichotrichia</taxon>
        <taxon>Sporadotrichida</taxon>
        <taxon>Halteriidae</taxon>
        <taxon>Halteria</taxon>
    </lineage>
</organism>
<dbReference type="EMBL" id="RRYP01000738">
    <property type="protein sequence ID" value="TNV86926.1"/>
    <property type="molecule type" value="Genomic_DNA"/>
</dbReference>
<proteinExistence type="predicted"/>
<dbReference type="InterPro" id="IPR016024">
    <property type="entry name" value="ARM-type_fold"/>
</dbReference>
<comment type="caution">
    <text evidence="2">The sequence shown here is derived from an EMBL/GenBank/DDBJ whole genome shotgun (WGS) entry which is preliminary data.</text>
</comment>
<feature type="compositionally biased region" description="Basic and acidic residues" evidence="1">
    <location>
        <begin position="61"/>
        <end position="70"/>
    </location>
</feature>
<dbReference type="Proteomes" id="UP000785679">
    <property type="component" value="Unassembled WGS sequence"/>
</dbReference>
<sequence>MVLILFQRPTKLATLAYRQYSKQQHLFYRMKNSNQKAAGSNQRAPPAIPSRSSASAAKPKQKSEQSEKEDHEKFTQLFMSVISSSQSKPEKKWDAHFDQMKELYKGDKETFTMASLELGMRLVGQPQGDKQKTDELLEIYCGMYKKFGDAAKTNKCGKVNYPLQFTHIEAAYKLACIPKKRYIGIKALAWLETLLETADDDPQTGLFADMFVNKCPPKFLIRSIFADCMRIMTNLPLRDIDYHVDSEKSKLCAIRILSRIYQQAIITKCVEKEQLIKSMDGSISDALTEDELELKVQSNIWEQYINHLMKAMHEDDNPLVRKEAVMQLPITQSTIKFLCLKTQDENPDVRLVAYERLEKQAEQLATCQLIISVNTMLALIVNGLQDELQQVAEQCRKFLIEWLLRDYAELDKRTIAYIPLSSVLQRLRLNESYTHPEIANAISLFLREVVFTNKAYVQRDLAVKHLSTNLVEDHFFGPQKTASLGGADQQMPESDQIEDPLREGGKQIDEKSMQFVFENLVLMNTITLSIFDNDNDQLNGNFKTLNLIDLKQLSQIIEGVVNLKVNYLFEKKNYDALPNLIICQVLQTLQFHAIQAHRNQKTDLIESIITQIEKLFVTEDPSSDPLDLPKQSTVNLDHHYQSVIEQPFSEDEGFKTRQVQMRRQGLIVREAFGCPIGIYVANKETLVTLAFKLVRKLMIQALNKDEKHFKEYALAILSRYQQDPKDVNSLMLVRAKVDKYEKSLKVADNKIQEFIKSRHEQPDDETKRLRLEQYEKVLKYGKLKKKLQQKCQVNSHMALLICKGILSAAKLGSIKFNDVKQIIESLLIEDPDENEGEVQVKVEKEEVKKDDQKSMMQSLKKIVKLHYEVEGLMCLHDEEYFSKGQYKELLKQVKHVKLLSNLLIADKQPVSLPTKLGDKACFAIQALADSVVVHKLFKEKEGVLSKVGRQIKKDLFGILRDSSIDCTLKYAVAESFIRLIFNEEAVDNPEQFIACLILQHFERPEINRYLDEVKQKYVNKAMYPQQQRGINKVRALIDVFLGEYTKISIENAFKVLKGALLAIFFVIKGKKEFGAIGKFKSAKWESINVFKIFGKFCNFLHYSKLYDASNYDLRQEGLSFQEEILRLLASLIFTSADEDDSKLFLEFLFHGSLFIDIKEIPVTLSPQLFKEDFANFLSPLFALLSEQFVMHLQTNPMNFEKNSIELGWSSLISEIESQRDQLKQKQGKSLSEQEIRTIKQSTLEQAHLNMLQFNQYLLPELRDECIRFYDAMVQEARNEKDPDDSHTMTEDDSDLEEISVVDPIFTDKKNKGINKFEALLSKCGELMESVKVDLKEFQSKLKAAEKTTGRETKTASQRKAFYQIEPPQVIIGLEKKLSIIAAKEKPAQETLQLVGNKRNLEIAKLDNLEEVKKDNQQVENSQKKREIKQADKMPLIPEKLEGSLIKSESMMSQRSTTLLDTALIKKEIKIQNSEQIKSEQEVKPASIQQIIVAQYPEISSQVAPPQKKEIASLPPKSPFIDFSPNKRVKMSPTHASQVAAIEEQNNSGNESSVEVLSNNSDMVITKPKEKKK</sequence>
<reference evidence="2" key="1">
    <citation type="submission" date="2019-06" db="EMBL/GenBank/DDBJ databases">
        <authorList>
            <person name="Zheng W."/>
        </authorList>
    </citation>
    <scope>NUCLEOTIDE SEQUENCE</scope>
    <source>
        <strain evidence="2">QDHG01</strain>
    </source>
</reference>
<name>A0A8J8P3U3_HALGN</name>
<gene>
    <name evidence="2" type="ORF">FGO68_gene4389</name>
</gene>
<dbReference type="SUPFAM" id="SSF48371">
    <property type="entry name" value="ARM repeat"/>
    <property type="match status" value="1"/>
</dbReference>
<dbReference type="InterPro" id="IPR011989">
    <property type="entry name" value="ARM-like"/>
</dbReference>
<evidence type="ECO:0000256" key="1">
    <source>
        <dbReference type="SAM" id="MobiDB-lite"/>
    </source>
</evidence>
<keyword evidence="3" id="KW-1185">Reference proteome</keyword>
<evidence type="ECO:0000313" key="3">
    <source>
        <dbReference type="Proteomes" id="UP000785679"/>
    </source>
</evidence>
<feature type="region of interest" description="Disordered" evidence="1">
    <location>
        <begin position="33"/>
        <end position="70"/>
    </location>
</feature>
<feature type="compositionally biased region" description="Low complexity" evidence="1">
    <location>
        <begin position="1542"/>
        <end position="1560"/>
    </location>
</feature>
<accession>A0A8J8P3U3</accession>
<evidence type="ECO:0000313" key="2">
    <source>
        <dbReference type="EMBL" id="TNV86926.1"/>
    </source>
</evidence>
<feature type="region of interest" description="Disordered" evidence="1">
    <location>
        <begin position="1505"/>
        <end position="1572"/>
    </location>
</feature>
<protein>
    <submittedName>
        <fullName evidence="2">Uncharacterized protein</fullName>
    </submittedName>
</protein>